<feature type="domain" description="Hflx-type G" evidence="5">
    <location>
        <begin position="184"/>
        <end position="355"/>
    </location>
</feature>
<keyword evidence="1" id="KW-0479">Metal-binding</keyword>
<evidence type="ECO:0000259" key="5">
    <source>
        <dbReference type="PROSITE" id="PS51705"/>
    </source>
</evidence>
<name>A0A381UNW7_9ZZZZ</name>
<gene>
    <name evidence="6" type="ORF">METZ01_LOCUS82172</name>
</gene>
<dbReference type="InterPro" id="IPR006073">
    <property type="entry name" value="GTP-bd"/>
</dbReference>
<dbReference type="Gene3D" id="3.40.50.300">
    <property type="entry name" value="P-loop containing nucleotide triphosphate hydrolases"/>
    <property type="match status" value="1"/>
</dbReference>
<dbReference type="PIRSF" id="PIRSF006809">
    <property type="entry name" value="GTP-binding_hflX_prd"/>
    <property type="match status" value="1"/>
</dbReference>
<organism evidence="6">
    <name type="scientific">marine metagenome</name>
    <dbReference type="NCBI Taxonomy" id="408172"/>
    <lineage>
        <taxon>unclassified sequences</taxon>
        <taxon>metagenomes</taxon>
        <taxon>ecological metagenomes</taxon>
    </lineage>
</organism>
<dbReference type="Pfam" id="PF13167">
    <property type="entry name" value="GTP-bdg_N"/>
    <property type="match status" value="1"/>
</dbReference>
<dbReference type="GO" id="GO:0043022">
    <property type="term" value="F:ribosome binding"/>
    <property type="evidence" value="ECO:0007669"/>
    <property type="project" value="TreeGrafter"/>
</dbReference>
<dbReference type="InterPro" id="IPR025121">
    <property type="entry name" value="GTPase_HflX_N"/>
</dbReference>
<dbReference type="HAMAP" id="MF_00900">
    <property type="entry name" value="GTPase_HflX"/>
    <property type="match status" value="1"/>
</dbReference>
<proteinExistence type="inferred from homology"/>
<dbReference type="NCBIfam" id="TIGR03156">
    <property type="entry name" value="GTP_HflX"/>
    <property type="match status" value="1"/>
</dbReference>
<protein>
    <recommendedName>
        <fullName evidence="5">Hflx-type G domain-containing protein</fullName>
    </recommendedName>
</protein>
<dbReference type="InterPro" id="IPR030394">
    <property type="entry name" value="G_HFLX_dom"/>
</dbReference>
<dbReference type="GO" id="GO:0046872">
    <property type="term" value="F:metal ion binding"/>
    <property type="evidence" value="ECO:0007669"/>
    <property type="project" value="UniProtKB-KW"/>
</dbReference>
<accession>A0A381UNW7</accession>
<sequence length="369" mass="42071">MYSAILITYNQDDVISETLALCDSAGYKVESVVKQDYLQKPKYGISEGKIQDLSDLIERTNPDVIVFDEVLKPSQHYNLASALKMEILDREALILQIFEKRSSSAESKLQVQLAQTRYEMSRAKEKVKLSRRGEQPGFMGLGTFEVDVYYNEIKRRMINIKSKLAKSGKQRELHRQARKRLGFKIISLAGYTSAGKTTLFNRLTGEQKEENSALFTTLSTTIRKVMIGKEAALISDTVGFINKLPAYMIEAFKSTLEELLYADIILVLIDANDGLYQLEKKFKNCFRILNEIGVEPNKMIFVLNKSESLSDDEILSKANYLKFNENKKWMAISAITGKNINKLEKLINEYFQNNILENKNDVSVKAYGN</sequence>
<dbReference type="PANTHER" id="PTHR10229">
    <property type="entry name" value="GTP-BINDING PROTEIN HFLX"/>
    <property type="match status" value="1"/>
</dbReference>
<dbReference type="InterPro" id="IPR016496">
    <property type="entry name" value="GTPase_HflX"/>
</dbReference>
<reference evidence="6" key="1">
    <citation type="submission" date="2018-05" db="EMBL/GenBank/DDBJ databases">
        <authorList>
            <person name="Lanie J.A."/>
            <person name="Ng W.-L."/>
            <person name="Kazmierczak K.M."/>
            <person name="Andrzejewski T.M."/>
            <person name="Davidsen T.M."/>
            <person name="Wayne K.J."/>
            <person name="Tettelin H."/>
            <person name="Glass J.I."/>
            <person name="Rusch D."/>
            <person name="Podicherti R."/>
            <person name="Tsui H.-C.T."/>
            <person name="Winkler M.E."/>
        </authorList>
    </citation>
    <scope>NUCLEOTIDE SEQUENCE</scope>
</reference>
<dbReference type="PROSITE" id="PS51705">
    <property type="entry name" value="G_HFLX"/>
    <property type="match status" value="1"/>
</dbReference>
<keyword evidence="4" id="KW-0342">GTP-binding</keyword>
<dbReference type="InterPro" id="IPR027417">
    <property type="entry name" value="P-loop_NTPase"/>
</dbReference>
<evidence type="ECO:0000313" key="6">
    <source>
        <dbReference type="EMBL" id="SVA29318.1"/>
    </source>
</evidence>
<dbReference type="AlphaFoldDB" id="A0A381UNW7"/>
<dbReference type="SUPFAM" id="SSF52540">
    <property type="entry name" value="P-loop containing nucleoside triphosphate hydrolases"/>
    <property type="match status" value="1"/>
</dbReference>
<evidence type="ECO:0000256" key="4">
    <source>
        <dbReference type="ARBA" id="ARBA00023134"/>
    </source>
</evidence>
<dbReference type="Gene3D" id="3.40.50.11060">
    <property type="entry name" value="GTPase HflX, N-terminal domain"/>
    <property type="match status" value="1"/>
</dbReference>
<dbReference type="CDD" id="cd01878">
    <property type="entry name" value="HflX"/>
    <property type="match status" value="1"/>
</dbReference>
<dbReference type="InterPro" id="IPR042108">
    <property type="entry name" value="GTPase_HflX_N_sf"/>
</dbReference>
<dbReference type="EMBL" id="UINC01006735">
    <property type="protein sequence ID" value="SVA29318.1"/>
    <property type="molecule type" value="Genomic_DNA"/>
</dbReference>
<dbReference type="PANTHER" id="PTHR10229:SF8">
    <property type="entry name" value="GTPASE HFLX"/>
    <property type="match status" value="1"/>
</dbReference>
<dbReference type="Pfam" id="PF16360">
    <property type="entry name" value="GTP-bdg_M"/>
    <property type="match status" value="1"/>
</dbReference>
<dbReference type="GO" id="GO:0005525">
    <property type="term" value="F:GTP binding"/>
    <property type="evidence" value="ECO:0007669"/>
    <property type="project" value="UniProtKB-KW"/>
</dbReference>
<dbReference type="Pfam" id="PF01926">
    <property type="entry name" value="MMR_HSR1"/>
    <property type="match status" value="1"/>
</dbReference>
<keyword evidence="3" id="KW-0460">Magnesium</keyword>
<keyword evidence="2" id="KW-0547">Nucleotide-binding</keyword>
<dbReference type="GO" id="GO:0005737">
    <property type="term" value="C:cytoplasm"/>
    <property type="evidence" value="ECO:0007669"/>
    <property type="project" value="TreeGrafter"/>
</dbReference>
<evidence type="ECO:0000256" key="3">
    <source>
        <dbReference type="ARBA" id="ARBA00022842"/>
    </source>
</evidence>
<dbReference type="Gene3D" id="6.10.250.2860">
    <property type="match status" value="1"/>
</dbReference>
<evidence type="ECO:0000256" key="1">
    <source>
        <dbReference type="ARBA" id="ARBA00022723"/>
    </source>
</evidence>
<evidence type="ECO:0000256" key="2">
    <source>
        <dbReference type="ARBA" id="ARBA00022741"/>
    </source>
</evidence>
<dbReference type="InterPro" id="IPR032305">
    <property type="entry name" value="GTP-bd_M"/>
</dbReference>